<dbReference type="InterPro" id="IPR018485">
    <property type="entry name" value="FGGY_C"/>
</dbReference>
<dbReference type="PANTHER" id="PTHR43095">
    <property type="entry name" value="SUGAR KINASE"/>
    <property type="match status" value="1"/>
</dbReference>
<dbReference type="GO" id="GO:0004856">
    <property type="term" value="F:D-xylulokinase activity"/>
    <property type="evidence" value="ECO:0007669"/>
    <property type="project" value="UniProtKB-EC"/>
</dbReference>
<name>A0A7T1AND5_ATRLM</name>
<dbReference type="CDD" id="cd07804">
    <property type="entry name" value="ASKHA_NBD_FGGY_RrXK-like"/>
    <property type="match status" value="1"/>
</dbReference>
<dbReference type="PROSITE" id="PS00445">
    <property type="entry name" value="FGGY_KINASES_2"/>
    <property type="match status" value="1"/>
</dbReference>
<evidence type="ECO:0000256" key="4">
    <source>
        <dbReference type="RuleBase" id="RU003733"/>
    </source>
</evidence>
<keyword evidence="8" id="KW-1185">Reference proteome</keyword>
<accession>A0A7T1AND5</accession>
<keyword evidence="2 4" id="KW-0808">Transferase</keyword>
<evidence type="ECO:0000256" key="3">
    <source>
        <dbReference type="ARBA" id="ARBA00022777"/>
    </source>
</evidence>
<dbReference type="InterPro" id="IPR018483">
    <property type="entry name" value="Carb_kinase_FGGY_CS"/>
</dbReference>
<dbReference type="InterPro" id="IPR043129">
    <property type="entry name" value="ATPase_NBD"/>
</dbReference>
<dbReference type="AlphaFoldDB" id="A0A7T1AND5"/>
<dbReference type="EMBL" id="CP065383">
    <property type="protein sequence ID" value="QPM69119.1"/>
    <property type="molecule type" value="Genomic_DNA"/>
</dbReference>
<dbReference type="RefSeq" id="WP_218111601.1">
    <property type="nucleotide sequence ID" value="NZ_CP065383.1"/>
</dbReference>
<dbReference type="InterPro" id="IPR000577">
    <property type="entry name" value="Carb_kinase_FGGY"/>
</dbReference>
<dbReference type="Gene3D" id="3.30.420.40">
    <property type="match status" value="2"/>
</dbReference>
<dbReference type="EC" id="2.7.1.17" evidence="7"/>
<evidence type="ECO:0000313" key="7">
    <source>
        <dbReference type="EMBL" id="QPM69119.1"/>
    </source>
</evidence>
<evidence type="ECO:0000256" key="2">
    <source>
        <dbReference type="ARBA" id="ARBA00022679"/>
    </source>
</evidence>
<organism evidence="7 8">
    <name type="scientific">Atribacter laminatus</name>
    <dbReference type="NCBI Taxonomy" id="2847778"/>
    <lineage>
        <taxon>Bacteria</taxon>
        <taxon>Pseudomonadati</taxon>
        <taxon>Atribacterota</taxon>
        <taxon>Atribacteria</taxon>
        <taxon>Atribacterales</taxon>
        <taxon>Atribacteraceae</taxon>
        <taxon>Atribacter</taxon>
    </lineage>
</organism>
<evidence type="ECO:0000256" key="1">
    <source>
        <dbReference type="ARBA" id="ARBA00009156"/>
    </source>
</evidence>
<feature type="domain" description="Carbohydrate kinase FGGY N-terminal" evidence="5">
    <location>
        <begin position="5"/>
        <end position="249"/>
    </location>
</feature>
<gene>
    <name evidence="7" type="primary">xylB_19</name>
    <name evidence="7" type="ORF">RT761_02347</name>
</gene>
<keyword evidence="3 4" id="KW-0418">Kinase</keyword>
<proteinExistence type="inferred from homology"/>
<dbReference type="Pfam" id="PF02782">
    <property type="entry name" value="FGGY_C"/>
    <property type="match status" value="1"/>
</dbReference>
<dbReference type="InterPro" id="IPR050406">
    <property type="entry name" value="FGGY_Carb_Kinase"/>
</dbReference>
<dbReference type="KEGG" id="alam:RT761_02347"/>
<dbReference type="SUPFAM" id="SSF53067">
    <property type="entry name" value="Actin-like ATPase domain"/>
    <property type="match status" value="2"/>
</dbReference>
<comment type="similarity">
    <text evidence="1 4">Belongs to the FGGY kinase family.</text>
</comment>
<protein>
    <submittedName>
        <fullName evidence="7">Xylulose kinase</fullName>
        <ecNumber evidence="7">2.7.1.17</ecNumber>
    </submittedName>
</protein>
<sequence length="511" mass="56736">MAKGYLLGVDIGTYSSKGVLVQEDGKIITQKVVPHGMDMPKPGYFEHDADRVWWHDFVIIVKNLLDISGIDPKHILGIGTSAIGSCVLPIDEAGQPLRPAILYGIDTRTTQEIEYLEKTLGKEEIFRHSGMHLSSQASGPKILWIKNHEPEVFQKTRWFLTSQAYLVYRLTGQATIDIYTANGYAPLFDVHNLGWREDIAPQITPIDRLPKAFWSCEIASRVTAQAARETGLASGTPVIVGTTDAAAEAISTGVREFNDMMLMFGSSIFFIVKTADLVNTSHFWSAPFLEKDVYTFLGGTSTAGSLTTWFRNQFAELELEKEKTVGGNAYDRLAKLAAQSPPGAKGLIILPYFEGERTPLNDPRAKGMFFGISLRHTKADIYRAILEGVGYGIRHNLEVMEEEGVKPGRILATGGGTKNDLWMQIVSDITRVELVIPKEQIGASYGDAFMAGVGIGLFHNLTEIDRWVQIGKIVQPDFEASGKYDFNYRLFRSLYENTKPLMHDLSESLSE</sequence>
<feature type="domain" description="Carbohydrate kinase FGGY C-terminal" evidence="6">
    <location>
        <begin position="261"/>
        <end position="453"/>
    </location>
</feature>
<evidence type="ECO:0000313" key="8">
    <source>
        <dbReference type="Proteomes" id="UP000594463"/>
    </source>
</evidence>
<reference evidence="7 8" key="1">
    <citation type="journal article" date="2021" name="Nat. Commun.">
        <title>Isolation of a member of the candidate phylum Atribacteria reveals a unique cell membrane structure.</title>
        <authorList>
            <person name="Taiki K."/>
            <person name="Nobu M.K."/>
            <person name="Kusada H."/>
            <person name="Meng X.-Y."/>
            <person name="Hosoki N."/>
            <person name="Uematsu K."/>
            <person name="Yoshioka H."/>
            <person name="Kamagata Y."/>
            <person name="Tamaki H."/>
        </authorList>
    </citation>
    <scope>NUCLEOTIDE SEQUENCE [LARGE SCALE GENOMIC DNA]</scope>
    <source>
        <strain evidence="7 8">RT761</strain>
    </source>
</reference>
<evidence type="ECO:0000259" key="6">
    <source>
        <dbReference type="Pfam" id="PF02782"/>
    </source>
</evidence>
<dbReference type="Pfam" id="PF00370">
    <property type="entry name" value="FGGY_N"/>
    <property type="match status" value="1"/>
</dbReference>
<evidence type="ECO:0000259" key="5">
    <source>
        <dbReference type="Pfam" id="PF00370"/>
    </source>
</evidence>
<dbReference type="Proteomes" id="UP000594463">
    <property type="component" value="Chromosome"/>
</dbReference>
<dbReference type="InterPro" id="IPR018484">
    <property type="entry name" value="FGGY_N"/>
</dbReference>
<dbReference type="PIRSF" id="PIRSF000538">
    <property type="entry name" value="GlpK"/>
    <property type="match status" value="1"/>
</dbReference>